<evidence type="ECO:0000313" key="3">
    <source>
        <dbReference type="EMBL" id="QBP08334.1"/>
    </source>
</evidence>
<organism evidence="3 4">
    <name type="scientific">Cupriavidus metallidurans</name>
    <dbReference type="NCBI Taxonomy" id="119219"/>
    <lineage>
        <taxon>Bacteria</taxon>
        <taxon>Pseudomonadati</taxon>
        <taxon>Pseudomonadota</taxon>
        <taxon>Betaproteobacteria</taxon>
        <taxon>Burkholderiales</taxon>
        <taxon>Burkholderiaceae</taxon>
        <taxon>Cupriavidus</taxon>
    </lineage>
</organism>
<dbReference type="OrthoDB" id="8564128at2"/>
<protein>
    <submittedName>
        <fullName evidence="3">Dienelactone hydrolase</fullName>
    </submittedName>
</protein>
<dbReference type="GO" id="GO:0008236">
    <property type="term" value="F:serine-type peptidase activity"/>
    <property type="evidence" value="ECO:0007669"/>
    <property type="project" value="InterPro"/>
</dbReference>
<dbReference type="Proteomes" id="UP000253772">
    <property type="component" value="Chromosome c1"/>
</dbReference>
<dbReference type="RefSeq" id="WP_011515032.1">
    <property type="nucleotide sequence ID" value="NZ_CP026544.1"/>
</dbReference>
<reference evidence="3 4" key="1">
    <citation type="submission" date="2019-03" db="EMBL/GenBank/DDBJ databases">
        <title>Comparative insights into the high quality Complete genome sequence of highly metal resistant Cupriavidus metallidurans strain BS1 isolated from a gold-copper mine.</title>
        <authorList>
            <person name="Mazhar H.S."/>
            <person name="Rensing C."/>
        </authorList>
    </citation>
    <scope>NUCLEOTIDE SEQUENCE [LARGE SCALE GENOMIC DNA]</scope>
    <source>
        <strain evidence="3 4">BS1</strain>
    </source>
</reference>
<dbReference type="GO" id="GO:0006508">
    <property type="term" value="P:proteolysis"/>
    <property type="evidence" value="ECO:0007669"/>
    <property type="project" value="InterPro"/>
</dbReference>
<proteinExistence type="predicted"/>
<accession>A0A132HDE1</accession>
<dbReference type="PANTHER" id="PTHR22946">
    <property type="entry name" value="DIENELACTONE HYDROLASE DOMAIN-CONTAINING PROTEIN-RELATED"/>
    <property type="match status" value="1"/>
</dbReference>
<dbReference type="Gene3D" id="3.40.50.1820">
    <property type="entry name" value="alpha/beta hydrolase"/>
    <property type="match status" value="1"/>
</dbReference>
<feature type="region of interest" description="Disordered" evidence="1">
    <location>
        <begin position="290"/>
        <end position="309"/>
    </location>
</feature>
<evidence type="ECO:0000313" key="4">
    <source>
        <dbReference type="Proteomes" id="UP000253772"/>
    </source>
</evidence>
<evidence type="ECO:0000256" key="1">
    <source>
        <dbReference type="SAM" id="MobiDB-lite"/>
    </source>
</evidence>
<dbReference type="InterPro" id="IPR029058">
    <property type="entry name" value="AB_hydrolase_fold"/>
</dbReference>
<dbReference type="InterPro" id="IPR050261">
    <property type="entry name" value="FrsA_esterase"/>
</dbReference>
<evidence type="ECO:0000256" key="2">
    <source>
        <dbReference type="SAM" id="SignalP"/>
    </source>
</evidence>
<feature type="compositionally biased region" description="Polar residues" evidence="1">
    <location>
        <begin position="300"/>
        <end position="309"/>
    </location>
</feature>
<dbReference type="EMBL" id="CP037900">
    <property type="protein sequence ID" value="QBP08334.1"/>
    <property type="molecule type" value="Genomic_DNA"/>
</dbReference>
<dbReference type="Pfam" id="PF00326">
    <property type="entry name" value="Peptidase_S9"/>
    <property type="match status" value="1"/>
</dbReference>
<feature type="signal peptide" evidence="2">
    <location>
        <begin position="1"/>
        <end position="27"/>
    </location>
</feature>
<gene>
    <name evidence="3" type="ORF">DDF84_000570</name>
</gene>
<sequence length="309" mass="33399">MKSRVVSSICGIAAALAGLVWCATAIAQVALPAHTIEQVVMVPKVGAEDTVDLETTIFRPPGEGRRPLVVINHGKTPGKPAFQRRARFAAQTAEFVRRGFVVALPMRQGFSKSGGKYVGGSCDVGANGMAQAEDVIAALDYLVQQPYVDPTRIVVIGQSFGGLSTMALSTIGYPGVVGVINFAGGLRNESCSGWENNLVDVFGDYGRGARYPSLWIYGDNDRFWPWPLPERMFNSYKANVSGAAKDTHFVDVGEFDGDSHQLFSDSAGIAVWLPEVETFFRDHGLPFDVEPPEAEPVTRGVTSNRRQKS</sequence>
<keyword evidence="3" id="KW-0378">Hydrolase</keyword>
<name>A0A132HDE1_9BURK</name>
<feature type="chain" id="PRO_5007451504" evidence="2">
    <location>
        <begin position="28"/>
        <end position="309"/>
    </location>
</feature>
<dbReference type="SUPFAM" id="SSF53474">
    <property type="entry name" value="alpha/beta-Hydrolases"/>
    <property type="match status" value="1"/>
</dbReference>
<dbReference type="AlphaFoldDB" id="A0A132HDE1"/>
<keyword evidence="2" id="KW-0732">Signal</keyword>
<dbReference type="OMA" id="GDNDSYW"/>
<dbReference type="InterPro" id="IPR001375">
    <property type="entry name" value="Peptidase_S9_cat"/>
</dbReference>